<feature type="domain" description="Cadherin" evidence="3">
    <location>
        <begin position="846"/>
        <end position="933"/>
    </location>
</feature>
<dbReference type="PANTHER" id="PTHR24118:SF99">
    <property type="entry name" value="POTE ANKYRIN DOMAIN FAMILY MEMBER 3C-RELATED"/>
    <property type="match status" value="1"/>
</dbReference>
<dbReference type="SUPFAM" id="SSF82185">
    <property type="entry name" value="Histone H3 K4-specific methyltransferase SET7/9 N-terminal domain"/>
    <property type="match status" value="1"/>
</dbReference>
<gene>
    <name evidence="4" type="ORF">OVA965_LOCUS22081</name>
    <name evidence="5" type="ORF">TMI583_LOCUS22797</name>
</gene>
<dbReference type="Proteomes" id="UP000677228">
    <property type="component" value="Unassembled WGS sequence"/>
</dbReference>
<dbReference type="EMBL" id="CAJNOK010012311">
    <property type="protein sequence ID" value="CAF1160738.1"/>
    <property type="molecule type" value="Genomic_DNA"/>
</dbReference>
<comment type="caution">
    <text evidence="4">The sequence shown here is derived from an EMBL/GenBank/DDBJ whole genome shotgun (WGS) entry which is preliminary data.</text>
</comment>
<evidence type="ECO:0000256" key="1">
    <source>
        <dbReference type="PROSITE-ProRule" id="PRU00023"/>
    </source>
</evidence>
<accession>A0A8S2E9D2</accession>
<evidence type="ECO:0000259" key="3">
    <source>
        <dbReference type="PROSITE" id="PS50268"/>
    </source>
</evidence>
<organism evidence="4 6">
    <name type="scientific">Didymodactylos carnosus</name>
    <dbReference type="NCBI Taxonomy" id="1234261"/>
    <lineage>
        <taxon>Eukaryota</taxon>
        <taxon>Metazoa</taxon>
        <taxon>Spiralia</taxon>
        <taxon>Gnathifera</taxon>
        <taxon>Rotifera</taxon>
        <taxon>Eurotatoria</taxon>
        <taxon>Bdelloidea</taxon>
        <taxon>Philodinida</taxon>
        <taxon>Philodinidae</taxon>
        <taxon>Didymodactylos</taxon>
    </lineage>
</organism>
<proteinExistence type="predicted"/>
<keyword evidence="1" id="KW-0040">ANK repeat</keyword>
<dbReference type="PROSITE" id="PS50297">
    <property type="entry name" value="ANK_REP_REGION"/>
    <property type="match status" value="3"/>
</dbReference>
<dbReference type="InterPro" id="IPR002110">
    <property type="entry name" value="Ankyrin_rpt"/>
</dbReference>
<dbReference type="InterPro" id="IPR036770">
    <property type="entry name" value="Ankyrin_rpt-contain_sf"/>
</dbReference>
<dbReference type="SMART" id="SM00248">
    <property type="entry name" value="ANK"/>
    <property type="match status" value="7"/>
</dbReference>
<feature type="repeat" description="ANK" evidence="1">
    <location>
        <begin position="228"/>
        <end position="260"/>
    </location>
</feature>
<dbReference type="Proteomes" id="UP000682733">
    <property type="component" value="Unassembled WGS sequence"/>
</dbReference>
<evidence type="ECO:0000256" key="2">
    <source>
        <dbReference type="PROSITE-ProRule" id="PRU00043"/>
    </source>
</evidence>
<dbReference type="Pfam" id="PF12796">
    <property type="entry name" value="Ank_2"/>
    <property type="match status" value="2"/>
</dbReference>
<dbReference type="InterPro" id="IPR015919">
    <property type="entry name" value="Cadherin-like_sf"/>
</dbReference>
<dbReference type="InterPro" id="IPR002126">
    <property type="entry name" value="Cadherin-like_dom"/>
</dbReference>
<dbReference type="PROSITE" id="PS50268">
    <property type="entry name" value="CADHERIN_2"/>
    <property type="match status" value="1"/>
</dbReference>
<dbReference type="CDD" id="cd11304">
    <property type="entry name" value="Cadherin_repeat"/>
    <property type="match status" value="3"/>
</dbReference>
<dbReference type="SMART" id="SM00112">
    <property type="entry name" value="CA"/>
    <property type="match status" value="2"/>
</dbReference>
<keyword evidence="2" id="KW-0106">Calcium</keyword>
<evidence type="ECO:0000313" key="5">
    <source>
        <dbReference type="EMBL" id="CAF3972563.1"/>
    </source>
</evidence>
<protein>
    <recommendedName>
        <fullName evidence="3">Cadherin domain-containing protein</fullName>
    </recommendedName>
</protein>
<dbReference type="SUPFAM" id="SSF49313">
    <property type="entry name" value="Cadherin-like"/>
    <property type="match status" value="1"/>
</dbReference>
<dbReference type="PROSITE" id="PS50088">
    <property type="entry name" value="ANK_REPEAT"/>
    <property type="match status" value="3"/>
</dbReference>
<dbReference type="Gene3D" id="2.60.40.60">
    <property type="entry name" value="Cadherins"/>
    <property type="match status" value="2"/>
</dbReference>
<dbReference type="GO" id="GO:0016020">
    <property type="term" value="C:membrane"/>
    <property type="evidence" value="ECO:0007669"/>
    <property type="project" value="InterPro"/>
</dbReference>
<feature type="repeat" description="ANK" evidence="1">
    <location>
        <begin position="261"/>
        <end position="293"/>
    </location>
</feature>
<dbReference type="PANTHER" id="PTHR24118">
    <property type="entry name" value="POTE ANKYRIN DOMAIN"/>
    <property type="match status" value="1"/>
</dbReference>
<dbReference type="EMBL" id="CAJOBA010033836">
    <property type="protein sequence ID" value="CAF3972563.1"/>
    <property type="molecule type" value="Genomic_DNA"/>
</dbReference>
<dbReference type="GO" id="GO:0007156">
    <property type="term" value="P:homophilic cell adhesion via plasma membrane adhesion molecules"/>
    <property type="evidence" value="ECO:0007669"/>
    <property type="project" value="InterPro"/>
</dbReference>
<reference evidence="4" key="1">
    <citation type="submission" date="2021-02" db="EMBL/GenBank/DDBJ databases">
        <authorList>
            <person name="Nowell W R."/>
        </authorList>
    </citation>
    <scope>NUCLEOTIDE SEQUENCE</scope>
</reference>
<evidence type="ECO:0000313" key="4">
    <source>
        <dbReference type="EMBL" id="CAF1160738.1"/>
    </source>
</evidence>
<dbReference type="GO" id="GO:0005509">
    <property type="term" value="F:calcium ion binding"/>
    <property type="evidence" value="ECO:0007669"/>
    <property type="project" value="UniProtKB-UniRule"/>
</dbReference>
<sequence>MGQWKDNRWHIGILTWNTGETCTGIWSGNKTNGSFVDNDGTVFEGDLVGDGVAHGQGIERYIDGTCYRGTYKLGSKDGRGSMTSPDAAQYDGEWINGCLYSYDINLTELIDSLTYFKQSINKANLLSTKLELTQKLKSFISNKMYEYTRDRRHIYKLSTVLETILKFVSPEHTRLFINDFVEHSRYKWNILIIAATFGFYSSVKMLLNKFDVNVEIEGVVEYDNQIIPGTTALWCAAASSHLNIVKLLLHYGANINHFTLTYSTPLRAATFNNQLKIVQLLVANGAAIDIQNKSHGDTCLVLAASKGLREIVYYLLRNGADPNIRSHDGATALHVACEENYLECTKLLTTHENIKSKTLAGLTPLMTAAVKINPLIVEHFISNEKLCSKQEGADALELLGSFYCNNASNADNLHKTYEYLSRAMLLRSTFHISKIISPLIEEYGYQQECRTLEDLRNIRHNVDALHMETLITLERVLGTSSETLHSAILRRGGVYADEKRYDSCVTLWLRVCNLKKLVDQSLDEPLIRLVAVFAEMFENKIEVKTHLFKQVLNLNIDELNRERLLINRSMNPHWTNCKTALYLCAVAAKVLPTKPIEERLQLEKIIRRLISFNFKTRATNSALIHLCMDTSASTSNLAYKFPCSSTARLLIEFGAKVNAMDASRNTPLHIIAGCSMHNLDEAENIIESLIDNGAHTDTVNDNGKIPFDCGKLENIRRILKARARISLKCLVAKAIVSKREFQVVPELAADSEDAKSYHLYISDIAMEHKSVTIYSVEGLSGYIRLRRSFDYDVQSSYWLTLRTTIFNARPQFSHIHVYISIRNENNFIPQCHHVYEEITLVEQHQTPFIQIKAVDKEKDDQLNYAIVEGDEKQLFYIDSNNGQISFQRPMHQRQDKRIYVLTIRVSDSGRPTLSSDCLLKVNVLRRKDVRPQFLHNENENTYYFELPEINRSRLKQRLFQIVAILNLPEKMQFNNNLQIRYRLLDPTKHFVINKETGYIAARQSLTSYSIYSFQIEAFTVIPSLFQNEIYSSN</sequence>
<feature type="non-terminal residue" evidence="4">
    <location>
        <position position="1033"/>
    </location>
</feature>
<feature type="repeat" description="ANK" evidence="1">
    <location>
        <begin position="295"/>
        <end position="327"/>
    </location>
</feature>
<name>A0A8S2E9D2_9BILA</name>
<dbReference type="SUPFAM" id="SSF48403">
    <property type="entry name" value="Ankyrin repeat"/>
    <property type="match status" value="2"/>
</dbReference>
<dbReference type="Gene3D" id="2.20.110.10">
    <property type="entry name" value="Histone H3 K4-specific methyltransferase SET7/9 N-terminal domain"/>
    <property type="match status" value="1"/>
</dbReference>
<dbReference type="AlphaFoldDB" id="A0A8S2E9D2"/>
<dbReference type="Gene3D" id="1.25.40.20">
    <property type="entry name" value="Ankyrin repeat-containing domain"/>
    <property type="match status" value="3"/>
</dbReference>
<feature type="non-terminal residue" evidence="4">
    <location>
        <position position="1"/>
    </location>
</feature>
<dbReference type="Pfam" id="PF00028">
    <property type="entry name" value="Cadherin"/>
    <property type="match status" value="1"/>
</dbReference>
<evidence type="ECO:0000313" key="6">
    <source>
        <dbReference type="Proteomes" id="UP000677228"/>
    </source>
</evidence>